<reference evidence="9 11" key="1">
    <citation type="submission" date="2017-05" db="EMBL/GenBank/DDBJ databases">
        <title>Lactobacillus johnsonii from commercial turkeys.</title>
        <authorList>
            <person name="Johnson T.J."/>
            <person name="Youmans B."/>
        </authorList>
    </citation>
    <scope>NUCLEOTIDE SEQUENCE [LARGE SCALE GENOMIC DNA]</scope>
    <source>
        <strain evidence="9 11">UMNLJ54</strain>
    </source>
</reference>
<evidence type="ECO:0000313" key="12">
    <source>
        <dbReference type="Proteomes" id="UP000510788"/>
    </source>
</evidence>
<feature type="transmembrane region" description="Helical" evidence="8">
    <location>
        <begin position="61"/>
        <end position="78"/>
    </location>
</feature>
<evidence type="ECO:0000256" key="7">
    <source>
        <dbReference type="ARBA" id="ARBA00023136"/>
    </source>
</evidence>
<dbReference type="GO" id="GO:0005886">
    <property type="term" value="C:plasma membrane"/>
    <property type="evidence" value="ECO:0007669"/>
    <property type="project" value="UniProtKB-SubCell"/>
</dbReference>
<evidence type="ECO:0000256" key="1">
    <source>
        <dbReference type="ARBA" id="ARBA00004429"/>
    </source>
</evidence>
<proteinExistence type="inferred from homology"/>
<dbReference type="EMBL" id="NIBB01000022">
    <property type="protein sequence ID" value="PAB52796.1"/>
    <property type="molecule type" value="Genomic_DNA"/>
</dbReference>
<comment type="subcellular location">
    <subcellularLocation>
        <location evidence="1">Cell inner membrane</location>
        <topology evidence="1">Multi-pass membrane protein</topology>
    </subcellularLocation>
</comment>
<reference evidence="10 12" key="2">
    <citation type="submission" date="2020-01" db="EMBL/GenBank/DDBJ databases">
        <title>Complete and circular genome sequences of six lactobacillus isolates from horses.</title>
        <authorList>
            <person name="Hassan H.M."/>
        </authorList>
    </citation>
    <scope>NUCLEOTIDE SEQUENCE [LARGE SCALE GENOMIC DNA]</scope>
    <source>
        <strain evidence="10 12">3DG</strain>
    </source>
</reference>
<evidence type="ECO:0000256" key="4">
    <source>
        <dbReference type="ARBA" id="ARBA00022475"/>
    </source>
</evidence>
<accession>A0A1Y4IA38</accession>
<dbReference type="GO" id="GO:0016036">
    <property type="term" value="P:cellular response to phosphate starvation"/>
    <property type="evidence" value="ECO:0007669"/>
    <property type="project" value="InterPro"/>
</dbReference>
<feature type="transmembrane region" description="Helical" evidence="8">
    <location>
        <begin position="85"/>
        <end position="102"/>
    </location>
</feature>
<protein>
    <recommendedName>
        <fullName evidence="3">Protein PsiE</fullName>
    </recommendedName>
</protein>
<evidence type="ECO:0000256" key="6">
    <source>
        <dbReference type="ARBA" id="ARBA00022989"/>
    </source>
</evidence>
<dbReference type="InterPro" id="IPR009315">
    <property type="entry name" value="P_starv_induced_PsiE"/>
</dbReference>
<evidence type="ECO:0000256" key="3">
    <source>
        <dbReference type="ARBA" id="ARBA00021903"/>
    </source>
</evidence>
<dbReference type="PANTHER" id="PTHR37819:SF1">
    <property type="entry name" value="PROTEIN PSIE"/>
    <property type="match status" value="1"/>
</dbReference>
<dbReference type="PANTHER" id="PTHR37819">
    <property type="entry name" value="PROTEIN PSIE"/>
    <property type="match status" value="1"/>
</dbReference>
<name>A0A1Y4IA38_LACJH</name>
<feature type="transmembrane region" description="Helical" evidence="8">
    <location>
        <begin position="108"/>
        <end position="128"/>
    </location>
</feature>
<dbReference type="Pfam" id="PF06146">
    <property type="entry name" value="PsiE"/>
    <property type="match status" value="1"/>
</dbReference>
<comment type="similarity">
    <text evidence="2">Belongs to the PsiE family.</text>
</comment>
<feature type="transmembrane region" description="Helical" evidence="8">
    <location>
        <begin position="20"/>
        <end position="41"/>
    </location>
</feature>
<gene>
    <name evidence="10" type="primary">psiE</name>
    <name evidence="9" type="ORF">A3P64_04490</name>
    <name evidence="10" type="ORF">GTO82_07855</name>
</gene>
<dbReference type="RefSeq" id="WP_004893411.1">
    <property type="nucleotide sequence ID" value="NZ_CP021703.1"/>
</dbReference>
<keyword evidence="5 8" id="KW-0812">Transmembrane</keyword>
<evidence type="ECO:0000256" key="2">
    <source>
        <dbReference type="ARBA" id="ARBA00005632"/>
    </source>
</evidence>
<dbReference type="Proteomes" id="UP000510788">
    <property type="component" value="Chromosome"/>
</dbReference>
<dbReference type="EMBL" id="CP047409">
    <property type="protein sequence ID" value="QLL68752.1"/>
    <property type="molecule type" value="Genomic_DNA"/>
</dbReference>
<sequence length="134" mass="14951">MKKFNKTASKYANILRFFTIIALGILGALMLILMFSQLFAIGRIMISNNLINIPTKVLDEIVTFFLFFEFSAMIVAALKHMGHTSLNFLMSLGITALLRNLITAHGEPMQILIHAVAILLLIIGVVILNKHIKL</sequence>
<evidence type="ECO:0000256" key="8">
    <source>
        <dbReference type="SAM" id="Phobius"/>
    </source>
</evidence>
<dbReference type="NCBIfam" id="NF002763">
    <property type="entry name" value="PRK02833.1-1"/>
    <property type="match status" value="1"/>
</dbReference>
<evidence type="ECO:0000313" key="10">
    <source>
        <dbReference type="EMBL" id="QLL68752.1"/>
    </source>
</evidence>
<keyword evidence="4" id="KW-1003">Cell membrane</keyword>
<keyword evidence="6 8" id="KW-1133">Transmembrane helix</keyword>
<evidence type="ECO:0000313" key="11">
    <source>
        <dbReference type="Proteomes" id="UP000216448"/>
    </source>
</evidence>
<dbReference type="Proteomes" id="UP000216448">
    <property type="component" value="Unassembled WGS sequence"/>
</dbReference>
<keyword evidence="7 8" id="KW-0472">Membrane</keyword>
<evidence type="ECO:0000313" key="9">
    <source>
        <dbReference type="EMBL" id="PAB52796.1"/>
    </source>
</evidence>
<organism evidence="10 12">
    <name type="scientific">Lactobacillus johnsonii</name>
    <dbReference type="NCBI Taxonomy" id="33959"/>
    <lineage>
        <taxon>Bacteria</taxon>
        <taxon>Bacillati</taxon>
        <taxon>Bacillota</taxon>
        <taxon>Bacilli</taxon>
        <taxon>Lactobacillales</taxon>
        <taxon>Lactobacillaceae</taxon>
        <taxon>Lactobacillus</taxon>
    </lineage>
</organism>
<dbReference type="AlphaFoldDB" id="A0A1Y4IA38"/>
<dbReference type="PIRSF" id="PIRSF029598">
    <property type="entry name" value="PsiE"/>
    <property type="match status" value="1"/>
</dbReference>
<evidence type="ECO:0000256" key="5">
    <source>
        <dbReference type="ARBA" id="ARBA00022692"/>
    </source>
</evidence>
<dbReference type="InterPro" id="IPR020948">
    <property type="entry name" value="P_starv_induced_PsiE-like"/>
</dbReference>